<reference evidence="2" key="2">
    <citation type="journal article" date="2018" name="Plant J.">
        <title>The Sorghum bicolor reference genome: improved assembly, gene annotations, a transcriptome atlas, and signatures of genome organization.</title>
        <authorList>
            <person name="McCormick R.F."/>
            <person name="Truong S.K."/>
            <person name="Sreedasyam A."/>
            <person name="Jenkins J."/>
            <person name="Shu S."/>
            <person name="Sims D."/>
            <person name="Kennedy M."/>
            <person name="Amirebrahimi M."/>
            <person name="Weers B.D."/>
            <person name="McKinley B."/>
            <person name="Mattison A."/>
            <person name="Morishige D.T."/>
            <person name="Grimwood J."/>
            <person name="Schmutz J."/>
            <person name="Mullet J.E."/>
        </authorList>
    </citation>
    <scope>NUCLEOTIDE SEQUENCE [LARGE SCALE GENOMIC DNA]</scope>
    <source>
        <strain evidence="2">cv. BTx623</strain>
    </source>
</reference>
<dbReference type="PANTHER" id="PTHR33085:SF127">
    <property type="entry name" value="EXPRESSED PROTEIN"/>
    <property type="match status" value="1"/>
</dbReference>
<dbReference type="Pfam" id="PF07893">
    <property type="entry name" value="DUF1668"/>
    <property type="match status" value="1"/>
</dbReference>
<dbReference type="PANTHER" id="PTHR33085">
    <property type="entry name" value="OS12G0113100 PROTEIN-RELATED"/>
    <property type="match status" value="1"/>
</dbReference>
<dbReference type="OMA" id="ARTMGWH"/>
<dbReference type="Proteomes" id="UP000000768">
    <property type="component" value="Chromosome 2"/>
</dbReference>
<protein>
    <recommendedName>
        <fullName evidence="3">F-box associated domain-containing protein</fullName>
    </recommendedName>
</protein>
<dbReference type="InterPro" id="IPR015915">
    <property type="entry name" value="Kelch-typ_b-propeller"/>
</dbReference>
<dbReference type="KEGG" id="sbi:8058965"/>
<name>A0A1W0W5R1_SORBI</name>
<evidence type="ECO:0000313" key="1">
    <source>
        <dbReference type="EMBL" id="OQU89737.1"/>
    </source>
</evidence>
<accession>A0A1W0W5R1</accession>
<proteinExistence type="predicted"/>
<sequence>MSFAAVGSRDGPRIVGLGFDRTSIYDPKTFTEVLGPRLLRPMMDPVLIPHGSELYALSRCPAVVGEAEFMPWFFVFDLNLPYVGGATGWREMPPPPVFPCRLNPLEYRNPPEIRVASYAMVGSHIVLSVQQDKGTCAFDVDTKKWEMVDSKNLPFIGHAVPLGDHRFVACSKARDGAAAVFSMEVAGKTELSITELLVESKGIVPGHFWCAMGMGRFSSFDVRSVDPGPEGKLEKARIVHRTYSQVEGDDARTNSVVIVKQQRQIYKLHDRSCHLAYPLPVVAALTL</sequence>
<dbReference type="Gramene" id="OQU89737">
    <property type="protein sequence ID" value="OQU89737"/>
    <property type="gene ID" value="SORBI_3002G255901"/>
</dbReference>
<dbReference type="SUPFAM" id="SSF117281">
    <property type="entry name" value="Kelch motif"/>
    <property type="match status" value="1"/>
</dbReference>
<evidence type="ECO:0008006" key="3">
    <source>
        <dbReference type="Google" id="ProtNLM"/>
    </source>
</evidence>
<reference evidence="1 2" key="1">
    <citation type="journal article" date="2009" name="Nature">
        <title>The Sorghum bicolor genome and the diversification of grasses.</title>
        <authorList>
            <person name="Paterson A.H."/>
            <person name="Bowers J.E."/>
            <person name="Bruggmann R."/>
            <person name="Dubchak I."/>
            <person name="Grimwood J."/>
            <person name="Gundlach H."/>
            <person name="Haberer G."/>
            <person name="Hellsten U."/>
            <person name="Mitros T."/>
            <person name="Poliakov A."/>
            <person name="Schmutz J."/>
            <person name="Spannagl M."/>
            <person name="Tang H."/>
            <person name="Wang X."/>
            <person name="Wicker T."/>
            <person name="Bharti A.K."/>
            <person name="Chapman J."/>
            <person name="Feltus F.A."/>
            <person name="Gowik U."/>
            <person name="Grigoriev I.V."/>
            <person name="Lyons E."/>
            <person name="Maher C.A."/>
            <person name="Martis M."/>
            <person name="Narechania A."/>
            <person name="Otillar R.P."/>
            <person name="Penning B.W."/>
            <person name="Salamov A.A."/>
            <person name="Wang Y."/>
            <person name="Zhang L."/>
            <person name="Carpita N.C."/>
            <person name="Freeling M."/>
            <person name="Gingle A.R."/>
            <person name="Hash C.T."/>
            <person name="Keller B."/>
            <person name="Klein P."/>
            <person name="Kresovich S."/>
            <person name="McCann M.C."/>
            <person name="Ming R."/>
            <person name="Peterson D.G."/>
            <person name="Mehboob-ur-Rahman"/>
            <person name="Ware D."/>
            <person name="Westhoff P."/>
            <person name="Mayer K.F."/>
            <person name="Messing J."/>
            <person name="Rokhsar D.S."/>
        </authorList>
    </citation>
    <scope>NUCLEOTIDE SEQUENCE [LARGE SCALE GENOMIC DNA]</scope>
    <source>
        <strain evidence="2">cv. BTx623</strain>
    </source>
</reference>
<organism evidence="1 2">
    <name type="scientific">Sorghum bicolor</name>
    <name type="common">Sorghum</name>
    <name type="synonym">Sorghum vulgare</name>
    <dbReference type="NCBI Taxonomy" id="4558"/>
    <lineage>
        <taxon>Eukaryota</taxon>
        <taxon>Viridiplantae</taxon>
        <taxon>Streptophyta</taxon>
        <taxon>Embryophyta</taxon>
        <taxon>Tracheophyta</taxon>
        <taxon>Spermatophyta</taxon>
        <taxon>Magnoliopsida</taxon>
        <taxon>Liliopsida</taxon>
        <taxon>Poales</taxon>
        <taxon>Poaceae</taxon>
        <taxon>PACMAD clade</taxon>
        <taxon>Panicoideae</taxon>
        <taxon>Andropogonodae</taxon>
        <taxon>Andropogoneae</taxon>
        <taxon>Sorghinae</taxon>
        <taxon>Sorghum</taxon>
    </lineage>
</organism>
<dbReference type="InParanoid" id="A0A1W0W5R1"/>
<gene>
    <name evidence="1" type="ORF">SORBI_3002G255901</name>
</gene>
<dbReference type="InterPro" id="IPR012871">
    <property type="entry name" value="DUF1668_ORYSA"/>
</dbReference>
<dbReference type="FunCoup" id="A0A1W0W5R1">
    <property type="interactions" value="159"/>
</dbReference>
<dbReference type="AlphaFoldDB" id="A0A1W0W5R1"/>
<dbReference type="OrthoDB" id="673005at2759"/>
<dbReference type="eggNOG" id="ENOG502R3BT">
    <property type="taxonomic scope" value="Eukaryota"/>
</dbReference>
<dbReference type="EMBL" id="CM000761">
    <property type="protein sequence ID" value="OQU89737.1"/>
    <property type="molecule type" value="Genomic_DNA"/>
</dbReference>
<evidence type="ECO:0000313" key="2">
    <source>
        <dbReference type="Proteomes" id="UP000000768"/>
    </source>
</evidence>
<keyword evidence="2" id="KW-1185">Reference proteome</keyword>